<sequence>MVTCESHRTNDLFPAIFLVHIVRIVFLDTDIKQLRQVCSYPQYD</sequence>
<protein>
    <submittedName>
        <fullName evidence="1">Uncharacterized protein</fullName>
    </submittedName>
</protein>
<evidence type="ECO:0000313" key="1">
    <source>
        <dbReference type="EMBL" id="EEG25899.1"/>
    </source>
</evidence>
<evidence type="ECO:0000313" key="2">
    <source>
        <dbReference type="Proteomes" id="UP000006247"/>
    </source>
</evidence>
<dbReference type="AlphaFoldDB" id="C0E6H4"/>
<gene>
    <name evidence="1" type="ORF">CORMATOL_02607</name>
</gene>
<comment type="caution">
    <text evidence="1">The sequence shown here is derived from an EMBL/GenBank/DDBJ whole genome shotgun (WGS) entry which is preliminary data.</text>
</comment>
<accession>C0E6H4</accession>
<reference evidence="1 2" key="1">
    <citation type="submission" date="2009-01" db="EMBL/GenBank/DDBJ databases">
        <authorList>
            <person name="Fulton L."/>
            <person name="Clifton S."/>
            <person name="Chinwalla A.T."/>
            <person name="Mitreva M."/>
            <person name="Sodergren E."/>
            <person name="Weinstock G."/>
            <person name="Clifton S."/>
            <person name="Dooling D.J."/>
            <person name="Fulton B."/>
            <person name="Minx P."/>
            <person name="Pepin K.H."/>
            <person name="Johnson M."/>
            <person name="Bhonagiri V."/>
            <person name="Nash W.E."/>
            <person name="Mardis E.R."/>
            <person name="Wilson R.K."/>
        </authorList>
    </citation>
    <scope>NUCLEOTIDE SEQUENCE [LARGE SCALE GENOMIC DNA]</scope>
    <source>
        <strain evidence="1 2">ATCC 33806</strain>
    </source>
</reference>
<dbReference type="EMBL" id="ACEB01000043">
    <property type="protein sequence ID" value="EEG25899.1"/>
    <property type="molecule type" value="Genomic_DNA"/>
</dbReference>
<name>C0E6H4_9CORY</name>
<dbReference type="HOGENOM" id="CLU_3215047_0_0_11"/>
<proteinExistence type="predicted"/>
<dbReference type="Proteomes" id="UP000006247">
    <property type="component" value="Unassembled WGS sequence"/>
</dbReference>
<organism evidence="1 2">
    <name type="scientific">Corynebacterium matruchotii ATCC 33806</name>
    <dbReference type="NCBI Taxonomy" id="566549"/>
    <lineage>
        <taxon>Bacteria</taxon>
        <taxon>Bacillati</taxon>
        <taxon>Actinomycetota</taxon>
        <taxon>Actinomycetes</taxon>
        <taxon>Mycobacteriales</taxon>
        <taxon>Corynebacteriaceae</taxon>
        <taxon>Corynebacterium</taxon>
    </lineage>
</organism>